<evidence type="ECO:0000256" key="3">
    <source>
        <dbReference type="SAM" id="Phobius"/>
    </source>
</evidence>
<keyword evidence="3" id="KW-0472">Membrane</keyword>
<keyword evidence="3" id="KW-1133">Transmembrane helix</keyword>
<keyword evidence="1" id="KW-0479">Metal-binding</keyword>
<proteinExistence type="predicted"/>
<dbReference type="PROSITE" id="PS50157">
    <property type="entry name" value="ZINC_FINGER_C2H2_2"/>
    <property type="match status" value="1"/>
</dbReference>
<dbReference type="EMBL" id="CALNXI010000732">
    <property type="protein sequence ID" value="CAH3041596.1"/>
    <property type="molecule type" value="Genomic_DNA"/>
</dbReference>
<dbReference type="Proteomes" id="UP001159427">
    <property type="component" value="Unassembled WGS sequence"/>
</dbReference>
<dbReference type="InterPro" id="IPR046496">
    <property type="entry name" value="DUF6589"/>
</dbReference>
<feature type="transmembrane region" description="Helical" evidence="3">
    <location>
        <begin position="104"/>
        <end position="124"/>
    </location>
</feature>
<evidence type="ECO:0000313" key="6">
    <source>
        <dbReference type="Proteomes" id="UP001159427"/>
    </source>
</evidence>
<protein>
    <recommendedName>
        <fullName evidence="4">C2H2-type domain-containing protein</fullName>
    </recommendedName>
</protein>
<feature type="compositionally biased region" description="Basic residues" evidence="2">
    <location>
        <begin position="18"/>
        <end position="28"/>
    </location>
</feature>
<evidence type="ECO:0000256" key="2">
    <source>
        <dbReference type="SAM" id="MobiDB-lite"/>
    </source>
</evidence>
<evidence type="ECO:0000256" key="1">
    <source>
        <dbReference type="PROSITE-ProRule" id="PRU00042"/>
    </source>
</evidence>
<feature type="domain" description="C2H2-type" evidence="4">
    <location>
        <begin position="7"/>
        <end position="31"/>
    </location>
</feature>
<sequence length="203" mass="23314">MDQFGNFRCRGNCGKTYKTKQGRNRHERQIHPDLPTSSSEEMTTENEQKDYKRNYHTARLTFGLFIMLFTDAVKEGDPRRLLHSIKIALLFLFTYGRVKYAHVVLFFLAKFYAILSPGMAFELIHNRFFNALGKTGVNMPLDLRMAHLNKLLKTALKQLGDRKFWCTIVLANVSESAAQRITRALTALEHLIANVDNDCLLAS</sequence>
<comment type="caution">
    <text evidence="5">The sequence shown here is derived from an EMBL/GenBank/DDBJ whole genome shotgun (WGS) entry which is preliminary data.</text>
</comment>
<name>A0ABN8N8C8_9CNID</name>
<keyword evidence="6" id="KW-1185">Reference proteome</keyword>
<organism evidence="5 6">
    <name type="scientific">Porites evermanni</name>
    <dbReference type="NCBI Taxonomy" id="104178"/>
    <lineage>
        <taxon>Eukaryota</taxon>
        <taxon>Metazoa</taxon>
        <taxon>Cnidaria</taxon>
        <taxon>Anthozoa</taxon>
        <taxon>Hexacorallia</taxon>
        <taxon>Scleractinia</taxon>
        <taxon>Fungiina</taxon>
        <taxon>Poritidae</taxon>
        <taxon>Porites</taxon>
    </lineage>
</organism>
<dbReference type="PROSITE" id="PS00028">
    <property type="entry name" value="ZINC_FINGER_C2H2_1"/>
    <property type="match status" value="1"/>
</dbReference>
<feature type="region of interest" description="Disordered" evidence="2">
    <location>
        <begin position="18"/>
        <end position="49"/>
    </location>
</feature>
<dbReference type="InterPro" id="IPR013087">
    <property type="entry name" value="Znf_C2H2_type"/>
</dbReference>
<accession>A0ABN8N8C8</accession>
<dbReference type="Pfam" id="PF20231">
    <property type="entry name" value="DUF6589"/>
    <property type="match status" value="1"/>
</dbReference>
<reference evidence="5 6" key="1">
    <citation type="submission" date="2022-05" db="EMBL/GenBank/DDBJ databases">
        <authorList>
            <consortium name="Genoscope - CEA"/>
            <person name="William W."/>
        </authorList>
    </citation>
    <scope>NUCLEOTIDE SEQUENCE [LARGE SCALE GENOMIC DNA]</scope>
</reference>
<keyword evidence="1" id="KW-0862">Zinc</keyword>
<evidence type="ECO:0000259" key="4">
    <source>
        <dbReference type="PROSITE" id="PS50157"/>
    </source>
</evidence>
<evidence type="ECO:0000313" key="5">
    <source>
        <dbReference type="EMBL" id="CAH3041596.1"/>
    </source>
</evidence>
<gene>
    <name evidence="5" type="ORF">PEVE_00040357</name>
</gene>
<keyword evidence="3" id="KW-0812">Transmembrane</keyword>
<keyword evidence="1" id="KW-0863">Zinc-finger</keyword>